<keyword evidence="2" id="KW-1185">Reference proteome</keyword>
<dbReference type="SUPFAM" id="SSF54593">
    <property type="entry name" value="Glyoxalase/Bleomycin resistance protein/Dihydroxybiphenyl dioxygenase"/>
    <property type="match status" value="1"/>
</dbReference>
<reference evidence="1" key="1">
    <citation type="submission" date="2024-02" db="EMBL/GenBank/DDBJ databases">
        <title>Genome sequences of strain Gemmobacter sp. JM10B15.</title>
        <authorList>
            <person name="Zhang M."/>
        </authorList>
    </citation>
    <scope>NUCLEOTIDE SEQUENCE</scope>
    <source>
        <strain evidence="1">JM10B15</strain>
    </source>
</reference>
<dbReference type="RefSeq" id="WP_335422894.1">
    <property type="nucleotide sequence ID" value="NZ_JBALHR010000005.1"/>
</dbReference>
<evidence type="ECO:0000313" key="1">
    <source>
        <dbReference type="EMBL" id="MEH7828707.1"/>
    </source>
</evidence>
<dbReference type="InterPro" id="IPR029068">
    <property type="entry name" value="Glyas_Bleomycin-R_OHBP_Dase"/>
</dbReference>
<gene>
    <name evidence="1" type="ORF">V6590_11135</name>
</gene>
<organism evidence="1 2">
    <name type="scientific">Gemmobacter denitrificans</name>
    <dbReference type="NCBI Taxonomy" id="3123040"/>
    <lineage>
        <taxon>Bacteria</taxon>
        <taxon>Pseudomonadati</taxon>
        <taxon>Pseudomonadota</taxon>
        <taxon>Alphaproteobacteria</taxon>
        <taxon>Rhodobacterales</taxon>
        <taxon>Paracoccaceae</taxon>
        <taxon>Gemmobacter</taxon>
    </lineage>
</organism>
<dbReference type="PANTHER" id="PTHR35006:SF2">
    <property type="entry name" value="GLYOXALASE FAMILY PROTEIN (AFU_ORTHOLOGUE AFUA_5G14830)"/>
    <property type="match status" value="1"/>
</dbReference>
<dbReference type="EMBL" id="JBALHR010000005">
    <property type="protein sequence ID" value="MEH7828707.1"/>
    <property type="molecule type" value="Genomic_DNA"/>
</dbReference>
<sequence>MLLYTTIGTDNIDRATAFWGPIMASLGHDPMTDLGAGWAGWGKDYDGGFGFYLCPPFDGQPASAGNGGTFAFPARDAAHVRELYALALANGGRDEGAPGTRDYYSPDFYVAYARSPDGHKLAFVFHHYDPGQDHG</sequence>
<accession>A0ABU8BVH6</accession>
<dbReference type="CDD" id="cd07262">
    <property type="entry name" value="VOC_like"/>
    <property type="match status" value="1"/>
</dbReference>
<protein>
    <submittedName>
        <fullName evidence="1">VOC family protein</fullName>
    </submittedName>
</protein>
<dbReference type="Gene3D" id="3.10.180.10">
    <property type="entry name" value="2,3-Dihydroxybiphenyl 1,2-Dioxygenase, domain 1"/>
    <property type="match status" value="1"/>
</dbReference>
<name>A0ABU8BVH6_9RHOB</name>
<evidence type="ECO:0000313" key="2">
    <source>
        <dbReference type="Proteomes" id="UP001431963"/>
    </source>
</evidence>
<dbReference type="PANTHER" id="PTHR35006">
    <property type="entry name" value="GLYOXALASE FAMILY PROTEIN (AFU_ORTHOLOGUE AFUA_5G14830)"/>
    <property type="match status" value="1"/>
</dbReference>
<comment type="caution">
    <text evidence="1">The sequence shown here is derived from an EMBL/GenBank/DDBJ whole genome shotgun (WGS) entry which is preliminary data.</text>
</comment>
<proteinExistence type="predicted"/>
<dbReference type="Proteomes" id="UP001431963">
    <property type="component" value="Unassembled WGS sequence"/>
</dbReference>